<reference evidence="1 2" key="1">
    <citation type="journal article" date="2006" name="DNA Res.">
        <title>Genome sequence of the cat pathogen, Chlamydophila felis.</title>
        <authorList>
            <person name="Azuma Y."/>
            <person name="Hirakawa H."/>
            <person name="Yamashita A."/>
            <person name="Cai Y."/>
            <person name="Rahman M.A."/>
            <person name="Suzuki H."/>
            <person name="Mitaku S."/>
            <person name="Toh H."/>
            <person name="Goto S."/>
            <person name="Murakami T."/>
            <person name="Sugi K."/>
            <person name="Hayashi H."/>
            <person name="Fukushi H."/>
            <person name="Hattori M."/>
            <person name="Kuhara S."/>
            <person name="Shirai M."/>
        </authorList>
    </citation>
    <scope>NUCLEOTIDE SEQUENCE [LARGE SCALE GENOMIC DNA]</scope>
    <source>
        <strain evidence="1 2">Fe/C-56</strain>
    </source>
</reference>
<dbReference type="AlphaFoldDB" id="Q255Q5"/>
<dbReference type="EMBL" id="AP006861">
    <property type="protein sequence ID" value="BAE80983.1"/>
    <property type="molecule type" value="Genomic_DNA"/>
</dbReference>
<sequence length="50" mass="6194">MESWCIVNVNHERRTFVIIITRLCFSEMFNRGVFPWDKKLKRHNLEVMRL</sequence>
<accession>Q255Q5</accession>
<evidence type="ECO:0000313" key="2">
    <source>
        <dbReference type="Proteomes" id="UP000001260"/>
    </source>
</evidence>
<proteinExistence type="predicted"/>
<dbReference type="KEGG" id="cfe:BAE80983.1"/>
<protein>
    <submittedName>
        <fullName evidence="1">Uncharacterized protein</fullName>
    </submittedName>
</protein>
<keyword evidence="2" id="KW-1185">Reference proteome</keyword>
<gene>
    <name evidence="1" type="ordered locus">CF0211</name>
</gene>
<dbReference type="HOGENOM" id="CLU_3115993_0_0_0"/>
<organism evidence="1 2">
    <name type="scientific">Chlamydia felis (strain Fe/C-56)</name>
    <name type="common">Chlamydophila felis</name>
    <dbReference type="NCBI Taxonomy" id="264202"/>
    <lineage>
        <taxon>Bacteria</taxon>
        <taxon>Pseudomonadati</taxon>
        <taxon>Chlamydiota</taxon>
        <taxon>Chlamydiia</taxon>
        <taxon>Chlamydiales</taxon>
        <taxon>Chlamydiaceae</taxon>
        <taxon>Chlamydia/Chlamydophila group</taxon>
        <taxon>Chlamydia</taxon>
    </lineage>
</organism>
<dbReference type="Proteomes" id="UP000001260">
    <property type="component" value="Chromosome"/>
</dbReference>
<name>Q255Q5_CHLFF</name>
<evidence type="ECO:0000313" key="1">
    <source>
        <dbReference type="EMBL" id="BAE80983.1"/>
    </source>
</evidence>